<reference evidence="15" key="1">
    <citation type="submission" date="2023-07" db="EMBL/GenBank/DDBJ databases">
        <title>draft genome sequence of fig (Ficus carica).</title>
        <authorList>
            <person name="Takahashi T."/>
            <person name="Nishimura K."/>
        </authorList>
    </citation>
    <scope>NUCLEOTIDE SEQUENCE</scope>
</reference>
<evidence type="ECO:0000256" key="4">
    <source>
        <dbReference type="ARBA" id="ARBA00022523"/>
    </source>
</evidence>
<evidence type="ECO:0000313" key="16">
    <source>
        <dbReference type="Proteomes" id="UP001187192"/>
    </source>
</evidence>
<comment type="caution">
    <text evidence="15">The sequence shown here is derived from an EMBL/GenBank/DDBJ whole genome shotgun (WGS) entry which is preliminary data.</text>
</comment>
<evidence type="ECO:0000256" key="6">
    <source>
        <dbReference type="ARBA" id="ARBA00022723"/>
    </source>
</evidence>
<dbReference type="Pfam" id="PF00190">
    <property type="entry name" value="Cupin_1"/>
    <property type="match status" value="1"/>
</dbReference>
<dbReference type="EMBL" id="BTGU01000001">
    <property type="protein sequence ID" value="GMN25873.1"/>
    <property type="molecule type" value="Genomic_DNA"/>
</dbReference>
<evidence type="ECO:0000256" key="2">
    <source>
        <dbReference type="ARBA" id="ARBA00004271"/>
    </source>
</evidence>
<keyword evidence="16" id="KW-1185">Reference proteome</keyword>
<dbReference type="Proteomes" id="UP001187192">
    <property type="component" value="Unassembled WGS sequence"/>
</dbReference>
<dbReference type="AlphaFoldDB" id="A0AA87ZGF8"/>
<evidence type="ECO:0000256" key="11">
    <source>
        <dbReference type="PIRSR" id="PIRSR601929-2"/>
    </source>
</evidence>
<dbReference type="PANTHER" id="PTHR31238">
    <property type="entry name" value="GERMIN-LIKE PROTEIN SUBFAMILY 3 MEMBER 3"/>
    <property type="match status" value="1"/>
</dbReference>
<feature type="binding site" evidence="11">
    <location>
        <position position="161"/>
    </location>
    <ligand>
        <name>Mn(2+)</name>
        <dbReference type="ChEBI" id="CHEBI:29035"/>
    </ligand>
</feature>
<comment type="function">
    <text evidence="1">May play a role in plant defense. Probably has no oxalate oxidase activity even if the active site is conserved.</text>
</comment>
<dbReference type="FunFam" id="2.60.120.10:FF:000005">
    <property type="entry name" value="Germin-like protein subfamily 1 member 8"/>
    <property type="match status" value="1"/>
</dbReference>
<feature type="disulfide bond" evidence="12">
    <location>
        <begin position="31"/>
        <end position="48"/>
    </location>
</feature>
<evidence type="ECO:0000256" key="1">
    <source>
        <dbReference type="ARBA" id="ARBA00003629"/>
    </source>
</evidence>
<keyword evidence="7 12" id="KW-1015">Disulfide bond</keyword>
<dbReference type="InterPro" id="IPR001929">
    <property type="entry name" value="Germin"/>
</dbReference>
<keyword evidence="9 10" id="KW-0464">Manganese</keyword>
<dbReference type="CDD" id="cd02241">
    <property type="entry name" value="cupin_OxOx"/>
    <property type="match status" value="1"/>
</dbReference>
<dbReference type="SMART" id="SM00835">
    <property type="entry name" value="Cupin_1"/>
    <property type="match status" value="1"/>
</dbReference>
<dbReference type="SUPFAM" id="SSF51182">
    <property type="entry name" value="RmlC-like cupins"/>
    <property type="match status" value="1"/>
</dbReference>
<dbReference type="InterPro" id="IPR014710">
    <property type="entry name" value="RmlC-like_jellyroll"/>
</dbReference>
<comment type="similarity">
    <text evidence="3 13">Belongs to the germin family.</text>
</comment>
<evidence type="ECO:0000256" key="10">
    <source>
        <dbReference type="PIRSR" id="PIRSR601929-1"/>
    </source>
</evidence>
<keyword evidence="13" id="KW-0732">Signal</keyword>
<dbReference type="PRINTS" id="PR00325">
    <property type="entry name" value="GERMIN"/>
</dbReference>
<comment type="subcellular location">
    <subcellularLocation>
        <location evidence="2 13">Secreted</location>
        <location evidence="2 13">Extracellular space</location>
        <location evidence="2 13">Apoplast</location>
    </subcellularLocation>
</comment>
<dbReference type="InterPro" id="IPR011051">
    <property type="entry name" value="RmlC_Cupin_sf"/>
</dbReference>
<keyword evidence="5 13" id="KW-0964">Secreted</keyword>
<organism evidence="15 16">
    <name type="scientific">Ficus carica</name>
    <name type="common">Common fig</name>
    <dbReference type="NCBI Taxonomy" id="3494"/>
    <lineage>
        <taxon>Eukaryota</taxon>
        <taxon>Viridiplantae</taxon>
        <taxon>Streptophyta</taxon>
        <taxon>Embryophyta</taxon>
        <taxon>Tracheophyta</taxon>
        <taxon>Spermatophyta</taxon>
        <taxon>Magnoliopsida</taxon>
        <taxon>eudicotyledons</taxon>
        <taxon>Gunneridae</taxon>
        <taxon>Pentapetalae</taxon>
        <taxon>rosids</taxon>
        <taxon>fabids</taxon>
        <taxon>Rosales</taxon>
        <taxon>Moraceae</taxon>
        <taxon>Ficeae</taxon>
        <taxon>Ficus</taxon>
    </lineage>
</organism>
<feature type="binding site" evidence="11">
    <location>
        <position position="110"/>
    </location>
    <ligand>
        <name>Mn(2+)</name>
        <dbReference type="ChEBI" id="CHEBI:29035"/>
    </ligand>
</feature>
<evidence type="ECO:0000256" key="13">
    <source>
        <dbReference type="RuleBase" id="RU366015"/>
    </source>
</evidence>
<protein>
    <recommendedName>
        <fullName evidence="13">Germin-like protein</fullName>
    </recommendedName>
</protein>
<dbReference type="GO" id="GO:0030145">
    <property type="term" value="F:manganese ion binding"/>
    <property type="evidence" value="ECO:0007669"/>
    <property type="project" value="UniProtKB-UniRule"/>
</dbReference>
<evidence type="ECO:0000256" key="5">
    <source>
        <dbReference type="ARBA" id="ARBA00022525"/>
    </source>
</evidence>
<accession>A0AA87ZGF8</accession>
<dbReference type="Gene3D" id="2.60.120.10">
    <property type="entry name" value="Jelly Rolls"/>
    <property type="match status" value="1"/>
</dbReference>
<evidence type="ECO:0000256" key="9">
    <source>
        <dbReference type="ARBA" id="ARBA00023211"/>
    </source>
</evidence>
<feature type="binding site" evidence="11">
    <location>
        <position position="117"/>
    </location>
    <ligand>
        <name>Mn(2+)</name>
        <dbReference type="ChEBI" id="CHEBI:29035"/>
    </ligand>
</feature>
<sequence length="227" mass="25083">MKKSSVFAFAVLALATQIASAYDPSPLQDFCVGVDEPNYGLFVNGKFCKDPNLVVADDFYTSGLDVPASTDNADGYNVIGINVERLPGLNTMGLSLARFDYAPYGVNPPHVNPRASEIITVVTGKLYVGFMHYSYYQERSRLFWKVMKRGDVFVFPMGLPHFQMNIENTPAVALAAFNGQDPGKVPMPVALFGSFPPIRPEVLARSLRLDRKVIEYLQAQFQNSTSP</sequence>
<gene>
    <name evidence="15" type="ORF">TIFTF001_001093</name>
</gene>
<evidence type="ECO:0000256" key="7">
    <source>
        <dbReference type="ARBA" id="ARBA00023157"/>
    </source>
</evidence>
<dbReference type="InterPro" id="IPR006045">
    <property type="entry name" value="Cupin_1"/>
</dbReference>
<dbReference type="GO" id="GO:0048046">
    <property type="term" value="C:apoplast"/>
    <property type="evidence" value="ECO:0007669"/>
    <property type="project" value="UniProtKB-SubCell"/>
</dbReference>
<evidence type="ECO:0000259" key="14">
    <source>
        <dbReference type="SMART" id="SM00835"/>
    </source>
</evidence>
<feature type="binding site" evidence="10">
    <location>
        <position position="117"/>
    </location>
    <ligand>
        <name>oxalate</name>
        <dbReference type="ChEBI" id="CHEBI:30623"/>
    </ligand>
</feature>
<feature type="domain" description="Cupin type-1" evidence="14">
    <location>
        <begin position="62"/>
        <end position="215"/>
    </location>
</feature>
<proteinExistence type="inferred from homology"/>
<keyword evidence="4 13" id="KW-0052">Apoplast</keyword>
<keyword evidence="8" id="KW-0325">Glycoprotein</keyword>
<name>A0AA87ZGF8_FICCA</name>
<evidence type="ECO:0000256" key="8">
    <source>
        <dbReference type="ARBA" id="ARBA00023180"/>
    </source>
</evidence>
<feature type="chain" id="PRO_5041518209" description="Germin-like protein" evidence="13">
    <location>
        <begin position="22"/>
        <end position="227"/>
    </location>
</feature>
<keyword evidence="6 10" id="KW-0479">Metal-binding</keyword>
<feature type="signal peptide" evidence="13">
    <location>
        <begin position="1"/>
        <end position="21"/>
    </location>
</feature>
<feature type="binding site" evidence="10">
    <location>
        <position position="107"/>
    </location>
    <ligand>
        <name>oxalate</name>
        <dbReference type="ChEBI" id="CHEBI:30623"/>
    </ligand>
</feature>
<evidence type="ECO:0000256" key="12">
    <source>
        <dbReference type="PIRSR" id="PIRSR601929-3"/>
    </source>
</evidence>
<evidence type="ECO:0000313" key="15">
    <source>
        <dbReference type="EMBL" id="GMN25873.1"/>
    </source>
</evidence>
<evidence type="ECO:0000256" key="3">
    <source>
        <dbReference type="ARBA" id="ARBA00007456"/>
    </source>
</evidence>